<feature type="binding site" evidence="1">
    <location>
        <position position="47"/>
    </location>
    <ligand>
        <name>Mg(2+)</name>
        <dbReference type="ChEBI" id="CHEBI:18420"/>
        <label>1</label>
    </ligand>
</feature>
<comment type="caution">
    <text evidence="3">The sequence shown here is derived from an EMBL/GenBank/DDBJ whole genome shotgun (WGS) entry which is preliminary data.</text>
</comment>
<feature type="binding site" evidence="1">
    <location>
        <position position="147"/>
    </location>
    <ligand>
        <name>ATP</name>
        <dbReference type="ChEBI" id="CHEBI:30616"/>
    </ligand>
</feature>
<dbReference type="SUPFAM" id="SSF55326">
    <property type="entry name" value="PurM N-terminal domain-like"/>
    <property type="match status" value="1"/>
</dbReference>
<evidence type="ECO:0000313" key="3">
    <source>
        <dbReference type="EMBL" id="MBD3364495.1"/>
    </source>
</evidence>
<comment type="miscellaneous">
    <text evidence="1">Reaction mechanism of ThiL seems to utilize a direct, inline transfer of the gamma-phosphate of ATP to TMP rather than a phosphorylated enzyme intermediate.</text>
</comment>
<dbReference type="HAMAP" id="MF_02128">
    <property type="entry name" value="TMP_kinase"/>
    <property type="match status" value="1"/>
</dbReference>
<comment type="pathway">
    <text evidence="1">Cofactor biosynthesis; thiamine diphosphate biosynthesis; thiamine diphosphate from thiamine phosphate: step 1/1.</text>
</comment>
<feature type="binding site" evidence="1">
    <location>
        <position position="312"/>
    </location>
    <ligand>
        <name>substrate</name>
    </ligand>
</feature>
<feature type="binding site" evidence="1">
    <location>
        <position position="106"/>
    </location>
    <ligand>
        <name>ATP</name>
        <dbReference type="ChEBI" id="CHEBI:30616"/>
    </ligand>
</feature>
<keyword evidence="1" id="KW-0067">ATP-binding</keyword>
<reference evidence="3" key="1">
    <citation type="submission" date="2019-11" db="EMBL/GenBank/DDBJ databases">
        <title>Microbial mats filling the niche in hypersaline microbial mats.</title>
        <authorList>
            <person name="Wong H.L."/>
            <person name="Macleod F.I."/>
            <person name="White R.A. III"/>
            <person name="Burns B.P."/>
        </authorList>
    </citation>
    <scope>NUCLEOTIDE SEQUENCE</scope>
    <source>
        <strain evidence="3">Bin_327</strain>
    </source>
</reference>
<dbReference type="InterPro" id="IPR006283">
    <property type="entry name" value="ThiL-like"/>
</dbReference>
<feature type="binding site" evidence="1">
    <location>
        <position position="47"/>
    </location>
    <ligand>
        <name>Mg(2+)</name>
        <dbReference type="ChEBI" id="CHEBI:18420"/>
        <label>2</label>
    </ligand>
</feature>
<dbReference type="InterPro" id="IPR036676">
    <property type="entry name" value="PurM-like_C_sf"/>
</dbReference>
<dbReference type="Pfam" id="PF00586">
    <property type="entry name" value="AIRS"/>
    <property type="match status" value="1"/>
</dbReference>
<dbReference type="EC" id="2.7.4.16" evidence="1"/>
<proteinExistence type="inferred from homology"/>
<feature type="binding site" evidence="1">
    <location>
        <position position="263"/>
    </location>
    <ligand>
        <name>substrate</name>
    </ligand>
</feature>
<keyword evidence="1 3" id="KW-0418">Kinase</keyword>
<dbReference type="Proteomes" id="UP000630660">
    <property type="component" value="Unassembled WGS sequence"/>
</dbReference>
<feature type="binding site" evidence="1">
    <location>
        <position position="45"/>
    </location>
    <ligand>
        <name>Mg(2+)</name>
        <dbReference type="ChEBI" id="CHEBI:18420"/>
        <label>4</label>
    </ligand>
</feature>
<dbReference type="EMBL" id="WJKJ01000153">
    <property type="protein sequence ID" value="MBD3364495.1"/>
    <property type="molecule type" value="Genomic_DNA"/>
</dbReference>
<comment type="function">
    <text evidence="1">Catalyzes the ATP-dependent phosphorylation of thiamine-monophosphate (TMP) to form thiamine-pyrophosphate (TPP), the active form of vitamin B1.</text>
</comment>
<keyword evidence="1" id="KW-0784">Thiamine biosynthesis</keyword>
<protein>
    <recommendedName>
        <fullName evidence="1">Thiamine-monophosphate kinase</fullName>
        <shortName evidence="1">TMP kinase</shortName>
        <shortName evidence="1">Thiamine-phosphate kinase</shortName>
        <ecNumber evidence="1">2.7.4.16</ecNumber>
    </recommendedName>
</protein>
<keyword evidence="1" id="KW-0479">Metal-binding</keyword>
<dbReference type="GO" id="GO:0009229">
    <property type="term" value="P:thiamine diphosphate biosynthetic process"/>
    <property type="evidence" value="ECO:0007669"/>
    <property type="project" value="UniProtKB-UniRule"/>
</dbReference>
<feature type="binding site" evidence="1">
    <location>
        <position position="34"/>
    </location>
    <ligand>
        <name>Mg(2+)</name>
        <dbReference type="ChEBI" id="CHEBI:18420"/>
        <label>4</label>
    </ligand>
</feature>
<dbReference type="AlphaFoldDB" id="A0A9D5KAC9"/>
<organism evidence="3 4">
    <name type="scientific">candidate division WOR-3 bacterium</name>
    <dbReference type="NCBI Taxonomy" id="2052148"/>
    <lineage>
        <taxon>Bacteria</taxon>
        <taxon>Bacteria division WOR-3</taxon>
    </lineage>
</organism>
<name>A0A9D5KAC9_UNCW3</name>
<dbReference type="Gene3D" id="3.90.650.10">
    <property type="entry name" value="PurM-like C-terminal domain"/>
    <property type="match status" value="1"/>
</dbReference>
<dbReference type="GO" id="GO:0000287">
    <property type="term" value="F:magnesium ion binding"/>
    <property type="evidence" value="ECO:0007669"/>
    <property type="project" value="UniProtKB-UniRule"/>
</dbReference>
<dbReference type="InterPro" id="IPR016188">
    <property type="entry name" value="PurM-like_N"/>
</dbReference>
<dbReference type="Gene3D" id="3.30.1330.10">
    <property type="entry name" value="PurM-like, N-terminal domain"/>
    <property type="match status" value="1"/>
</dbReference>
<feature type="binding site" evidence="1">
    <location>
        <position position="54"/>
    </location>
    <ligand>
        <name>substrate</name>
    </ligand>
</feature>
<sequence length="317" mass="34529">MLKLENLGEFGFLDKLSAWIKTRNPRVKVGIGDDALVLTDGTIVSSDAYTEDIHFSQRYFSPEEIGFKTAGATLSDLAAMGAEPVCLLVNLFAPPDIDVEFIRRIYAGVEELTGPLGAEIAGGDTVAAKKITLSYTALGFTDKPILRSTARPGHLLYVSGFPGLSAVGQLILGMLKKKEGFNEARQKHLRPEPRIGLGIRLRDTASACVDLSDGLSTDAVELSKASKVKLIIEYDRLPAHPEVASYTERFDQNWDSLVLNGGEDFELLFTSADELPSEITGMPVHRIGSIEEGEGAFLEIDEDLKPLLSKGYDHFNV</sequence>
<dbReference type="PIRSF" id="PIRSF005303">
    <property type="entry name" value="Thiam_monoph_kin"/>
    <property type="match status" value="1"/>
</dbReference>
<feature type="binding site" evidence="1">
    <location>
        <position position="76"/>
    </location>
    <ligand>
        <name>Mg(2+)</name>
        <dbReference type="ChEBI" id="CHEBI:18420"/>
        <label>4</label>
    </ligand>
</feature>
<feature type="binding site" evidence="1">
    <location>
        <begin position="123"/>
        <end position="124"/>
    </location>
    <ligand>
        <name>ATP</name>
        <dbReference type="ChEBI" id="CHEBI:30616"/>
    </ligand>
</feature>
<dbReference type="GO" id="GO:0009030">
    <property type="term" value="F:thiamine-phosphate kinase activity"/>
    <property type="evidence" value="ECO:0007669"/>
    <property type="project" value="UniProtKB-UniRule"/>
</dbReference>
<keyword evidence="1 3" id="KW-0808">Transferase</keyword>
<dbReference type="GO" id="GO:0009228">
    <property type="term" value="P:thiamine biosynthetic process"/>
    <property type="evidence" value="ECO:0007669"/>
    <property type="project" value="UniProtKB-KW"/>
</dbReference>
<feature type="binding site" evidence="1">
    <location>
        <position position="34"/>
    </location>
    <ligand>
        <name>Mg(2+)</name>
        <dbReference type="ChEBI" id="CHEBI:18420"/>
        <label>3</label>
    </ligand>
</feature>
<keyword evidence="1" id="KW-0547">Nucleotide-binding</keyword>
<feature type="domain" description="PurM-like N-terminal" evidence="2">
    <location>
        <begin position="32"/>
        <end position="140"/>
    </location>
</feature>
<feature type="binding site" evidence="1">
    <location>
        <position position="46"/>
    </location>
    <ligand>
        <name>Mg(2+)</name>
        <dbReference type="ChEBI" id="CHEBI:18420"/>
        <label>1</label>
    </ligand>
</feature>
<feature type="binding site" evidence="1">
    <location>
        <position position="212"/>
    </location>
    <ligand>
        <name>ATP</name>
        <dbReference type="ChEBI" id="CHEBI:30616"/>
    </ligand>
</feature>
<comment type="similarity">
    <text evidence="1">Belongs to the thiamine-monophosphate kinase family.</text>
</comment>
<evidence type="ECO:0000256" key="1">
    <source>
        <dbReference type="HAMAP-Rule" id="MF_02128"/>
    </source>
</evidence>
<comment type="catalytic activity">
    <reaction evidence="1">
        <text>thiamine phosphate + ATP = thiamine diphosphate + ADP</text>
        <dbReference type="Rhea" id="RHEA:15913"/>
        <dbReference type="ChEBI" id="CHEBI:30616"/>
        <dbReference type="ChEBI" id="CHEBI:37575"/>
        <dbReference type="ChEBI" id="CHEBI:58937"/>
        <dbReference type="ChEBI" id="CHEBI:456216"/>
        <dbReference type="EC" id="2.7.4.16"/>
    </reaction>
</comment>
<feature type="binding site" evidence="1">
    <location>
        <position position="213"/>
    </location>
    <ligand>
        <name>Mg(2+)</name>
        <dbReference type="ChEBI" id="CHEBI:18420"/>
        <label>5</label>
    </ligand>
</feature>
<feature type="binding site" evidence="1">
    <location>
        <position position="124"/>
    </location>
    <ligand>
        <name>Mg(2+)</name>
        <dbReference type="ChEBI" id="CHEBI:18420"/>
        <label>1</label>
    </ligand>
</feature>
<dbReference type="GO" id="GO:0005524">
    <property type="term" value="F:ATP binding"/>
    <property type="evidence" value="ECO:0007669"/>
    <property type="project" value="UniProtKB-UniRule"/>
</dbReference>
<evidence type="ECO:0000259" key="2">
    <source>
        <dbReference type="Pfam" id="PF00586"/>
    </source>
</evidence>
<dbReference type="CDD" id="cd02194">
    <property type="entry name" value="ThiL"/>
    <property type="match status" value="1"/>
</dbReference>
<keyword evidence="1" id="KW-0460">Magnesium</keyword>
<dbReference type="SUPFAM" id="SSF56042">
    <property type="entry name" value="PurM C-terminal domain-like"/>
    <property type="match status" value="1"/>
</dbReference>
<dbReference type="InterPro" id="IPR036921">
    <property type="entry name" value="PurM-like_N_sf"/>
</dbReference>
<dbReference type="NCBIfam" id="TIGR01379">
    <property type="entry name" value="thiL"/>
    <property type="match status" value="1"/>
</dbReference>
<dbReference type="PANTHER" id="PTHR30270">
    <property type="entry name" value="THIAMINE-MONOPHOSPHATE KINASE"/>
    <property type="match status" value="1"/>
</dbReference>
<feature type="binding site" evidence="1">
    <location>
        <position position="210"/>
    </location>
    <ligand>
        <name>Mg(2+)</name>
        <dbReference type="ChEBI" id="CHEBI:18420"/>
        <label>3</label>
    </ligand>
</feature>
<dbReference type="PANTHER" id="PTHR30270:SF0">
    <property type="entry name" value="THIAMINE-MONOPHOSPHATE KINASE"/>
    <property type="match status" value="1"/>
</dbReference>
<evidence type="ECO:0000313" key="4">
    <source>
        <dbReference type="Proteomes" id="UP000630660"/>
    </source>
</evidence>
<feature type="binding site" evidence="1">
    <location>
        <position position="76"/>
    </location>
    <ligand>
        <name>Mg(2+)</name>
        <dbReference type="ChEBI" id="CHEBI:18420"/>
        <label>3</label>
    </ligand>
</feature>
<feature type="binding site" evidence="1">
    <location>
        <position position="76"/>
    </location>
    <ligand>
        <name>Mg(2+)</name>
        <dbReference type="ChEBI" id="CHEBI:18420"/>
        <label>2</label>
    </ligand>
</feature>
<gene>
    <name evidence="1 3" type="primary">thiL</name>
    <name evidence="3" type="ORF">GF359_04705</name>
</gene>
<accession>A0A9D5KAC9</accession>